<dbReference type="Proteomes" id="UP001054821">
    <property type="component" value="Chromosome 6"/>
</dbReference>
<evidence type="ECO:0000313" key="2">
    <source>
        <dbReference type="Proteomes" id="UP001054821"/>
    </source>
</evidence>
<protein>
    <submittedName>
        <fullName evidence="1">Uncharacterized protein</fullName>
    </submittedName>
</protein>
<sequence length="253" mass="27792">MWDFVQVAVVVTRFLEIRIGSWELRQSGASAGVWHLRRLSSFGRGEGVSALVLVVLRLDMLGSVGAVGHSLVPQVGKLEVVLTLARGTEGCRGGLIELELGLVSAINSLQFGVELRQLHFEESPLGFEALARGLVERGWRKLAVWQEQLGRNFLGLLGSADLGIVIEQGVQSDRTVVDRFGFQQGPHLEVETSFYWLEHEARHAGVFVFETHWFGNTILAIRQGTFGTNLLVRDPWLSNKGAGARPPAKGDPC</sequence>
<gene>
    <name evidence="1" type="ORF">L3X38_032270</name>
</gene>
<comment type="caution">
    <text evidence="1">The sequence shown here is derived from an EMBL/GenBank/DDBJ whole genome shotgun (WGS) entry which is preliminary data.</text>
</comment>
<reference evidence="1 2" key="1">
    <citation type="journal article" date="2022" name="G3 (Bethesda)">
        <title>Whole-genome sequence and methylome profiling of the almond [Prunus dulcis (Mill.) D.A. Webb] cultivar 'Nonpareil'.</title>
        <authorList>
            <person name="D'Amico-Willman K.M."/>
            <person name="Ouma W.Z."/>
            <person name="Meulia T."/>
            <person name="Sideli G.M."/>
            <person name="Gradziel T.M."/>
            <person name="Fresnedo-Ramirez J."/>
        </authorList>
    </citation>
    <scope>NUCLEOTIDE SEQUENCE [LARGE SCALE GENOMIC DNA]</scope>
    <source>
        <strain evidence="1">Clone GOH B32 T37-40</strain>
    </source>
</reference>
<dbReference type="AlphaFoldDB" id="A0AAD4YWG5"/>
<proteinExistence type="predicted"/>
<accession>A0AAD4YWG5</accession>
<name>A0AAD4YWG5_PRUDU</name>
<keyword evidence="2" id="KW-1185">Reference proteome</keyword>
<evidence type="ECO:0000313" key="1">
    <source>
        <dbReference type="EMBL" id="KAI5323198.1"/>
    </source>
</evidence>
<dbReference type="EMBL" id="JAJFAZ020000006">
    <property type="protein sequence ID" value="KAI5323198.1"/>
    <property type="molecule type" value="Genomic_DNA"/>
</dbReference>
<organism evidence="1 2">
    <name type="scientific">Prunus dulcis</name>
    <name type="common">Almond</name>
    <name type="synonym">Amygdalus dulcis</name>
    <dbReference type="NCBI Taxonomy" id="3755"/>
    <lineage>
        <taxon>Eukaryota</taxon>
        <taxon>Viridiplantae</taxon>
        <taxon>Streptophyta</taxon>
        <taxon>Embryophyta</taxon>
        <taxon>Tracheophyta</taxon>
        <taxon>Spermatophyta</taxon>
        <taxon>Magnoliopsida</taxon>
        <taxon>eudicotyledons</taxon>
        <taxon>Gunneridae</taxon>
        <taxon>Pentapetalae</taxon>
        <taxon>rosids</taxon>
        <taxon>fabids</taxon>
        <taxon>Rosales</taxon>
        <taxon>Rosaceae</taxon>
        <taxon>Amygdaloideae</taxon>
        <taxon>Amygdaleae</taxon>
        <taxon>Prunus</taxon>
    </lineage>
</organism>